<comment type="caution">
    <text evidence="3">The sequence shown here is derived from an EMBL/GenBank/DDBJ whole genome shotgun (WGS) entry which is preliminary data.</text>
</comment>
<feature type="domain" description="Thioredoxin" evidence="2">
    <location>
        <begin position="10"/>
        <end position="126"/>
    </location>
</feature>
<dbReference type="EMBL" id="JAHDYR010000005">
    <property type="protein sequence ID" value="KAG9396845.1"/>
    <property type="molecule type" value="Genomic_DNA"/>
</dbReference>
<dbReference type="GO" id="GO:0047134">
    <property type="term" value="F:protein-disulfide reductase [NAD(P)H] activity"/>
    <property type="evidence" value="ECO:0007669"/>
    <property type="project" value="InterPro"/>
</dbReference>
<evidence type="ECO:0000256" key="1">
    <source>
        <dbReference type="ARBA" id="ARBA00008987"/>
    </source>
</evidence>
<dbReference type="SUPFAM" id="SSF52833">
    <property type="entry name" value="Thioredoxin-like"/>
    <property type="match status" value="1"/>
</dbReference>
<dbReference type="OrthoDB" id="78947at2759"/>
<dbReference type="InterPro" id="IPR045108">
    <property type="entry name" value="TXNDC17-like"/>
</dbReference>
<dbReference type="InterPro" id="IPR010357">
    <property type="entry name" value="TXNDC17_dom"/>
</dbReference>
<dbReference type="Proteomes" id="UP000717585">
    <property type="component" value="Unassembled WGS sequence"/>
</dbReference>
<dbReference type="InterPro" id="IPR036249">
    <property type="entry name" value="Thioredoxin-like_sf"/>
</dbReference>
<proteinExistence type="inferred from homology"/>
<dbReference type="GO" id="GO:0005829">
    <property type="term" value="C:cytosol"/>
    <property type="evidence" value="ECO:0007669"/>
    <property type="project" value="TreeGrafter"/>
</dbReference>
<evidence type="ECO:0000313" key="3">
    <source>
        <dbReference type="EMBL" id="KAG9396845.1"/>
    </source>
</evidence>
<dbReference type="Pfam" id="PF06110">
    <property type="entry name" value="TXD17-like_Trx"/>
    <property type="match status" value="1"/>
</dbReference>
<name>A0A8J6B0S2_9EUKA</name>
<evidence type="ECO:0000313" key="4">
    <source>
        <dbReference type="Proteomes" id="UP000717585"/>
    </source>
</evidence>
<organism evidence="3 4">
    <name type="scientific">Carpediemonas membranifera</name>
    <dbReference type="NCBI Taxonomy" id="201153"/>
    <lineage>
        <taxon>Eukaryota</taxon>
        <taxon>Metamonada</taxon>
        <taxon>Carpediemonas-like organisms</taxon>
        <taxon>Carpediemonas</taxon>
    </lineage>
</organism>
<evidence type="ECO:0000259" key="2">
    <source>
        <dbReference type="Pfam" id="PF06110"/>
    </source>
</evidence>
<accession>A0A8J6B0S2</accession>
<dbReference type="AlphaFoldDB" id="A0A8J6B0S2"/>
<keyword evidence="4" id="KW-1185">Reference proteome</keyword>
<protein>
    <recommendedName>
        <fullName evidence="2">Thioredoxin domain-containing protein</fullName>
    </recommendedName>
</protein>
<dbReference type="Gene3D" id="3.40.30.10">
    <property type="entry name" value="Glutaredoxin"/>
    <property type="match status" value="1"/>
</dbReference>
<gene>
    <name evidence="3" type="ORF">J8273_1892</name>
</gene>
<dbReference type="PANTHER" id="PTHR12452">
    <property type="entry name" value="42-9-9 PROTEIN-RELATED"/>
    <property type="match status" value="1"/>
</dbReference>
<reference evidence="3" key="1">
    <citation type="submission" date="2021-05" db="EMBL/GenBank/DDBJ databases">
        <title>A free-living protist that lacks canonical eukaryotic 1 DNA replication and segregation systems.</title>
        <authorList>
            <person name="Salas-Leiva D.E."/>
            <person name="Tromer E.C."/>
            <person name="Curtis B.A."/>
            <person name="Jerlstrom-Hultqvist J."/>
            <person name="Kolisko M."/>
            <person name="Yi Z."/>
            <person name="Salas-Leiva J.S."/>
            <person name="Gallot-Lavallee L."/>
            <person name="Kops G.J.P.L."/>
            <person name="Archibald J.M."/>
            <person name="Simpson A.G.B."/>
            <person name="Roger A.J."/>
        </authorList>
    </citation>
    <scope>NUCLEOTIDE SEQUENCE</scope>
    <source>
        <strain evidence="3">BICM</strain>
    </source>
</reference>
<dbReference type="PANTHER" id="PTHR12452:SF0">
    <property type="entry name" value="THIOREDOXIN DOMAIN-CONTAINING PROTEIN 17"/>
    <property type="match status" value="1"/>
</dbReference>
<comment type="similarity">
    <text evidence="1">Belongs to the thioredoxin family.</text>
</comment>
<sequence length="126" mass="14306">MKTIQAEPERIEREVRDVEAAGETALLWFYASEREETGRSWCPDCSAAEPVIAAAMETCRHESYMMIKCAVGLPLAWKDEDHPCRHMTFFDLKRLPTLLRLDHGKVVASVIEGDCSNTALVTEFFQ</sequence>